<comment type="caution">
    <text evidence="2">The sequence shown here is derived from an EMBL/GenBank/DDBJ whole genome shotgun (WGS) entry which is preliminary data.</text>
</comment>
<dbReference type="AlphaFoldDB" id="A0A0F9DE00"/>
<evidence type="ECO:0000313" key="2">
    <source>
        <dbReference type="EMBL" id="KKL10208.1"/>
    </source>
</evidence>
<feature type="region of interest" description="Disordered" evidence="1">
    <location>
        <begin position="14"/>
        <end position="39"/>
    </location>
</feature>
<sequence length="39" mass="4206">PKDAKKYRVIYADLSTREAETPPGVPDAQPVPAPSSPKK</sequence>
<evidence type="ECO:0000256" key="1">
    <source>
        <dbReference type="SAM" id="MobiDB-lite"/>
    </source>
</evidence>
<reference evidence="2" key="1">
    <citation type="journal article" date="2015" name="Nature">
        <title>Complex archaea that bridge the gap between prokaryotes and eukaryotes.</title>
        <authorList>
            <person name="Spang A."/>
            <person name="Saw J.H."/>
            <person name="Jorgensen S.L."/>
            <person name="Zaremba-Niedzwiedzka K."/>
            <person name="Martijn J."/>
            <person name="Lind A.E."/>
            <person name="van Eijk R."/>
            <person name="Schleper C."/>
            <person name="Guy L."/>
            <person name="Ettema T.J."/>
        </authorList>
    </citation>
    <scope>NUCLEOTIDE SEQUENCE</scope>
</reference>
<name>A0A0F9DE00_9ZZZZ</name>
<feature type="compositionally biased region" description="Pro residues" evidence="1">
    <location>
        <begin position="23"/>
        <end position="39"/>
    </location>
</feature>
<protein>
    <submittedName>
        <fullName evidence="2">Uncharacterized protein</fullName>
    </submittedName>
</protein>
<feature type="non-terminal residue" evidence="2">
    <location>
        <position position="1"/>
    </location>
</feature>
<organism evidence="2">
    <name type="scientific">marine sediment metagenome</name>
    <dbReference type="NCBI Taxonomy" id="412755"/>
    <lineage>
        <taxon>unclassified sequences</taxon>
        <taxon>metagenomes</taxon>
        <taxon>ecological metagenomes</taxon>
    </lineage>
</organism>
<proteinExistence type="predicted"/>
<gene>
    <name evidence="2" type="ORF">LCGC14_2558110</name>
</gene>
<accession>A0A0F9DE00</accession>
<dbReference type="EMBL" id="LAZR01042154">
    <property type="protein sequence ID" value="KKL10208.1"/>
    <property type="molecule type" value="Genomic_DNA"/>
</dbReference>